<feature type="signal peptide" evidence="2">
    <location>
        <begin position="1"/>
        <end position="19"/>
    </location>
</feature>
<keyword evidence="5" id="KW-1185">Reference proteome</keyword>
<dbReference type="Gene3D" id="2.40.160.20">
    <property type="match status" value="1"/>
</dbReference>
<gene>
    <name evidence="4" type="ORF">DRF59_06325</name>
</gene>
<evidence type="ECO:0000313" key="4">
    <source>
        <dbReference type="EMBL" id="REC67930.1"/>
    </source>
</evidence>
<evidence type="ECO:0000313" key="5">
    <source>
        <dbReference type="Proteomes" id="UP000256769"/>
    </source>
</evidence>
<comment type="caution">
    <text evidence="4">The sequence shown here is derived from an EMBL/GenBank/DDBJ whole genome shotgun (WGS) entry which is preliminary data.</text>
</comment>
<organism evidence="4 5">
    <name type="scientific">Chryseobacterium flavum</name>
    <dbReference type="NCBI Taxonomy" id="415851"/>
    <lineage>
        <taxon>Bacteria</taxon>
        <taxon>Pseudomonadati</taxon>
        <taxon>Bacteroidota</taxon>
        <taxon>Flavobacteriia</taxon>
        <taxon>Flavobacteriales</taxon>
        <taxon>Weeksellaceae</taxon>
        <taxon>Chryseobacterium group</taxon>
        <taxon>Chryseobacterium</taxon>
    </lineage>
</organism>
<dbReference type="EMBL" id="QNUE01000004">
    <property type="protein sequence ID" value="REC67930.1"/>
    <property type="molecule type" value="Genomic_DNA"/>
</dbReference>
<evidence type="ECO:0000256" key="2">
    <source>
        <dbReference type="SAM" id="SignalP"/>
    </source>
</evidence>
<dbReference type="InterPro" id="IPR027385">
    <property type="entry name" value="Beta-barrel_OMP"/>
</dbReference>
<evidence type="ECO:0000256" key="1">
    <source>
        <dbReference type="ARBA" id="ARBA00022729"/>
    </source>
</evidence>
<dbReference type="AlphaFoldDB" id="A0A3D9CQ88"/>
<dbReference type="OrthoDB" id="658990at2"/>
<dbReference type="RefSeq" id="WP_115957892.1">
    <property type="nucleotide sequence ID" value="NZ_CBCRVL010000004.1"/>
</dbReference>
<evidence type="ECO:0000259" key="3">
    <source>
        <dbReference type="Pfam" id="PF13505"/>
    </source>
</evidence>
<dbReference type="InterPro" id="IPR011250">
    <property type="entry name" value="OMP/PagP_B-barrel"/>
</dbReference>
<feature type="domain" description="Outer membrane protein beta-barrel" evidence="3">
    <location>
        <begin position="27"/>
        <end position="153"/>
    </location>
</feature>
<proteinExistence type="predicted"/>
<keyword evidence="1 2" id="KW-0732">Signal</keyword>
<accession>A0A3D9CQ88</accession>
<dbReference type="Proteomes" id="UP000256769">
    <property type="component" value="Unassembled WGS sequence"/>
</dbReference>
<sequence length="168" mass="17810">MTKRIFLLGGILLVGSLNAQRIQKGEAQVNVDIGVANGWGTPVSVGVDYAIHNDITVGIEGSYASKKYAGDIKGSWLGIGVNGNYHFNTLLKIPNKWDIYAGATLAYNSFSYKYNGSDYDYFGGESSGVGFVGQAGARYFFTNNLAVHVELGGGTVASGGKAGLTYKF</sequence>
<protein>
    <recommendedName>
        <fullName evidence="3">Outer membrane protein beta-barrel domain-containing protein</fullName>
    </recommendedName>
</protein>
<feature type="chain" id="PRO_5017817133" description="Outer membrane protein beta-barrel domain-containing protein" evidence="2">
    <location>
        <begin position="20"/>
        <end position="168"/>
    </location>
</feature>
<name>A0A3D9CQ88_9FLAO</name>
<dbReference type="Pfam" id="PF13505">
    <property type="entry name" value="OMP_b-brl"/>
    <property type="match status" value="1"/>
</dbReference>
<reference evidence="4 5" key="1">
    <citation type="journal article" date="2007" name="Int. J. Syst. Evol. Microbiol.">
        <title>Chryseobacterium flavum sp. nov., isolated from polluted soil.</title>
        <authorList>
            <person name="Zhou Y."/>
            <person name="Dong J."/>
            <person name="Wang X."/>
            <person name="Huang X."/>
            <person name="Zhang K.Y."/>
            <person name="Zhang Y.Q."/>
            <person name="Guo Y.F."/>
            <person name="Lai R."/>
            <person name="Li W.J."/>
        </authorList>
    </citation>
    <scope>NUCLEOTIDE SEQUENCE [LARGE SCALE GENOMIC DNA]</scope>
    <source>
        <strain evidence="4 5">KCTC 12877</strain>
    </source>
</reference>
<dbReference type="SUPFAM" id="SSF56925">
    <property type="entry name" value="OMPA-like"/>
    <property type="match status" value="1"/>
</dbReference>